<reference evidence="1" key="1">
    <citation type="submission" date="2022-09" db="EMBL/GenBank/DDBJ databases">
        <title>Complete Genomes of Fervidibacillus albus and Fervidibacillus halotolerans isolated from tidal flat sediments.</title>
        <authorList>
            <person name="Kwon K.K."/>
            <person name="Yang S.-H."/>
            <person name="Park M.J."/>
            <person name="Oh H.-M."/>
        </authorList>
    </citation>
    <scope>NUCLEOTIDE SEQUENCE</scope>
    <source>
        <strain evidence="1">MEBiC13594</strain>
    </source>
</reference>
<dbReference type="RefSeq" id="WP_275421199.1">
    <property type="nucleotide sequence ID" value="NZ_CP106877.1"/>
</dbReference>
<protein>
    <submittedName>
        <fullName evidence="1">Uncharacterized protein</fullName>
    </submittedName>
</protein>
<organism evidence="1 2">
    <name type="scientific">Fervidibacillus halotolerans</name>
    <dbReference type="NCBI Taxonomy" id="2980027"/>
    <lineage>
        <taxon>Bacteria</taxon>
        <taxon>Bacillati</taxon>
        <taxon>Bacillota</taxon>
        <taxon>Bacilli</taxon>
        <taxon>Bacillales</taxon>
        <taxon>Bacillaceae</taxon>
        <taxon>Fervidibacillus</taxon>
    </lineage>
</organism>
<dbReference type="EMBL" id="CP106877">
    <property type="protein sequence ID" value="WAA13059.1"/>
    <property type="molecule type" value="Genomic_DNA"/>
</dbReference>
<name>A0A9E8M2B6_9BACI</name>
<gene>
    <name evidence="1" type="ORF">OE105_02725</name>
</gene>
<proteinExistence type="predicted"/>
<sequence>MNNLIYGSYGLLGFELGKWFLEMGESVFHINIGDEFENKQKLEEKQLLFGRNSNFKEIDRMEKMEPIEGKSRVIVPFIDWERFGEGEKKKIIDRLRTHLHIQWQNPTFFFILILLKRDNFEDLKRDFPFLFSESKRLQTIIVPENDRKEPLEEEKEVEIIPLTREIITVIESEKPGDHTVTHMLML</sequence>
<keyword evidence="2" id="KW-1185">Reference proteome</keyword>
<evidence type="ECO:0000313" key="2">
    <source>
        <dbReference type="Proteomes" id="UP001164726"/>
    </source>
</evidence>
<dbReference type="AlphaFoldDB" id="A0A9E8M2B6"/>
<accession>A0A9E8M2B6</accession>
<dbReference type="KEGG" id="fhl:OE105_02725"/>
<dbReference type="Proteomes" id="UP001164726">
    <property type="component" value="Chromosome"/>
</dbReference>
<evidence type="ECO:0000313" key="1">
    <source>
        <dbReference type="EMBL" id="WAA13059.1"/>
    </source>
</evidence>